<evidence type="ECO:0000313" key="2">
    <source>
        <dbReference type="EMBL" id="CAL0322657.1"/>
    </source>
</evidence>
<feature type="coiled-coil region" evidence="1">
    <location>
        <begin position="154"/>
        <end position="181"/>
    </location>
</feature>
<comment type="caution">
    <text evidence="2">The sequence shown here is derived from an EMBL/GenBank/DDBJ whole genome shotgun (WGS) entry which is preliminary data.</text>
</comment>
<proteinExistence type="predicted"/>
<dbReference type="AlphaFoldDB" id="A0AAV1XM65"/>
<evidence type="ECO:0000256" key="1">
    <source>
        <dbReference type="SAM" id="Coils"/>
    </source>
</evidence>
<dbReference type="Proteomes" id="UP001497480">
    <property type="component" value="Unassembled WGS sequence"/>
</dbReference>
<keyword evidence="3" id="KW-1185">Reference proteome</keyword>
<sequence length="260" mass="30681">MASYNLGSHFFIPGSETLCQSLLQEMGATIEDYLIDSLQPKLDKDRIQRCLVLIKSIESLKPAPPYALHCVISDVKEFILEYFPRYKKYAKTMHKFWDMKDVLHVYKDNLRYAPFENYENFSKIEGYIFEIGKVSDEICRLLVNEVGLVRLSEDDSLRIQYLELEEKRSEVQENLEMVMRVDKEMRVNQNEWCEELSKRQKRFRAMKSKHRHAKKKIKRMKKTYALLRLRLVGLLEGTGSSSESYSLMSPINQCLLTNKK</sequence>
<keyword evidence="1" id="KW-0175">Coiled coil</keyword>
<evidence type="ECO:0000313" key="3">
    <source>
        <dbReference type="Proteomes" id="UP001497480"/>
    </source>
</evidence>
<accession>A0AAV1XM65</accession>
<protein>
    <submittedName>
        <fullName evidence="2">Uncharacterized protein</fullName>
    </submittedName>
</protein>
<organism evidence="2 3">
    <name type="scientific">Lupinus luteus</name>
    <name type="common">European yellow lupine</name>
    <dbReference type="NCBI Taxonomy" id="3873"/>
    <lineage>
        <taxon>Eukaryota</taxon>
        <taxon>Viridiplantae</taxon>
        <taxon>Streptophyta</taxon>
        <taxon>Embryophyta</taxon>
        <taxon>Tracheophyta</taxon>
        <taxon>Spermatophyta</taxon>
        <taxon>Magnoliopsida</taxon>
        <taxon>eudicotyledons</taxon>
        <taxon>Gunneridae</taxon>
        <taxon>Pentapetalae</taxon>
        <taxon>rosids</taxon>
        <taxon>fabids</taxon>
        <taxon>Fabales</taxon>
        <taxon>Fabaceae</taxon>
        <taxon>Papilionoideae</taxon>
        <taxon>50 kb inversion clade</taxon>
        <taxon>genistoids sensu lato</taxon>
        <taxon>core genistoids</taxon>
        <taxon>Genisteae</taxon>
        <taxon>Lupinus</taxon>
    </lineage>
</organism>
<reference evidence="2 3" key="1">
    <citation type="submission" date="2024-03" db="EMBL/GenBank/DDBJ databases">
        <authorList>
            <person name="Martinez-Hernandez J."/>
        </authorList>
    </citation>
    <scope>NUCLEOTIDE SEQUENCE [LARGE SCALE GENOMIC DNA]</scope>
</reference>
<gene>
    <name evidence="2" type="ORF">LLUT_LOCUS23717</name>
</gene>
<dbReference type="EMBL" id="CAXHTB010000016">
    <property type="protein sequence ID" value="CAL0322657.1"/>
    <property type="molecule type" value="Genomic_DNA"/>
</dbReference>
<name>A0AAV1XM65_LUPLU</name>